<keyword evidence="2" id="KW-0479">Metal-binding</keyword>
<dbReference type="EMBL" id="CAJQUM010000001">
    <property type="protein sequence ID" value="CAG4884711.1"/>
    <property type="molecule type" value="Genomic_DNA"/>
</dbReference>
<comment type="caution">
    <text evidence="5">The sequence shown here is derived from an EMBL/GenBank/DDBJ whole genome shotgun (WGS) entry which is preliminary data.</text>
</comment>
<organism evidence="5 6">
    <name type="scientific">Georgfuchsia toluolica</name>
    <dbReference type="NCBI Taxonomy" id="424218"/>
    <lineage>
        <taxon>Bacteria</taxon>
        <taxon>Pseudomonadati</taxon>
        <taxon>Pseudomonadota</taxon>
        <taxon>Betaproteobacteria</taxon>
        <taxon>Nitrosomonadales</taxon>
        <taxon>Sterolibacteriaceae</taxon>
        <taxon>Georgfuchsia</taxon>
    </lineage>
</organism>
<dbReference type="GO" id="GO:0046872">
    <property type="term" value="F:metal ion binding"/>
    <property type="evidence" value="ECO:0007669"/>
    <property type="project" value="UniProtKB-KW"/>
</dbReference>
<dbReference type="AlphaFoldDB" id="A0A916NIM3"/>
<keyword evidence="3" id="KW-0408">Iron</keyword>
<evidence type="ECO:0000256" key="1">
    <source>
        <dbReference type="ARBA" id="ARBA00010587"/>
    </source>
</evidence>
<protein>
    <submittedName>
        <fullName evidence="5">Hemerythrin-like protein</fullName>
    </submittedName>
</protein>
<evidence type="ECO:0000259" key="4">
    <source>
        <dbReference type="Pfam" id="PF01814"/>
    </source>
</evidence>
<dbReference type="NCBIfam" id="TIGR02481">
    <property type="entry name" value="hemeryth_dom"/>
    <property type="match status" value="1"/>
</dbReference>
<evidence type="ECO:0000313" key="5">
    <source>
        <dbReference type="EMBL" id="CAG4884711.1"/>
    </source>
</evidence>
<dbReference type="InterPro" id="IPR050669">
    <property type="entry name" value="Hemerythrin"/>
</dbReference>
<accession>A0A916NIM3</accession>
<dbReference type="InterPro" id="IPR012312">
    <property type="entry name" value="Hemerythrin-like"/>
</dbReference>
<keyword evidence="6" id="KW-1185">Reference proteome</keyword>
<evidence type="ECO:0000256" key="2">
    <source>
        <dbReference type="ARBA" id="ARBA00022723"/>
    </source>
</evidence>
<sequence length="145" mass="17000">MQWKPEYFIGIKEIDDQHEDLIAQFSNVEKFVTARRNRGQTHYALVELAQVARRHFDFEEALMRLFGIPGAEKHKTDHEYFFIKMAEIEQHSLRASTDTEMIRFLHAWLRDHILAADRQDYAEFILGVAPVVKSKMPTSLPENAI</sequence>
<gene>
    <name evidence="5" type="ORF">GTOL_12594</name>
</gene>
<dbReference type="NCBIfam" id="NF033749">
    <property type="entry name" value="bact_hemeryth"/>
    <property type="match status" value="1"/>
</dbReference>
<dbReference type="Proteomes" id="UP000742786">
    <property type="component" value="Unassembled WGS sequence"/>
</dbReference>
<dbReference type="CDD" id="cd12107">
    <property type="entry name" value="Hemerythrin"/>
    <property type="match status" value="1"/>
</dbReference>
<feature type="domain" description="Hemerythrin-like" evidence="4">
    <location>
        <begin position="10"/>
        <end position="119"/>
    </location>
</feature>
<reference evidence="5" key="1">
    <citation type="submission" date="2021-04" db="EMBL/GenBank/DDBJ databases">
        <authorList>
            <person name="Hornung B."/>
        </authorList>
    </citation>
    <scope>NUCLEOTIDE SEQUENCE</scope>
    <source>
        <strain evidence="5">G5G6</strain>
    </source>
</reference>
<dbReference type="PANTHER" id="PTHR37164">
    <property type="entry name" value="BACTERIOHEMERYTHRIN"/>
    <property type="match status" value="1"/>
</dbReference>
<dbReference type="Gene3D" id="1.20.120.50">
    <property type="entry name" value="Hemerythrin-like"/>
    <property type="match status" value="1"/>
</dbReference>
<dbReference type="InterPro" id="IPR012827">
    <property type="entry name" value="Hemerythrin_metal-bd"/>
</dbReference>
<dbReference type="InterPro" id="IPR035938">
    <property type="entry name" value="Hemerythrin-like_sf"/>
</dbReference>
<evidence type="ECO:0000256" key="3">
    <source>
        <dbReference type="ARBA" id="ARBA00023004"/>
    </source>
</evidence>
<dbReference type="Pfam" id="PF01814">
    <property type="entry name" value="Hemerythrin"/>
    <property type="match status" value="1"/>
</dbReference>
<dbReference type="PANTHER" id="PTHR37164:SF1">
    <property type="entry name" value="BACTERIOHEMERYTHRIN"/>
    <property type="match status" value="1"/>
</dbReference>
<comment type="similarity">
    <text evidence="1">Belongs to the hemerythrin family.</text>
</comment>
<evidence type="ECO:0000313" key="6">
    <source>
        <dbReference type="Proteomes" id="UP000742786"/>
    </source>
</evidence>
<name>A0A916NIM3_9PROT</name>
<dbReference type="RefSeq" id="WP_220636533.1">
    <property type="nucleotide sequence ID" value="NZ_CAJQUM010000001.1"/>
</dbReference>
<dbReference type="SUPFAM" id="SSF47188">
    <property type="entry name" value="Hemerythrin-like"/>
    <property type="match status" value="1"/>
</dbReference>
<proteinExistence type="inferred from homology"/>